<organism evidence="12 13">
    <name type="scientific">Tigriopus californicus</name>
    <name type="common">Marine copepod</name>
    <dbReference type="NCBI Taxonomy" id="6832"/>
    <lineage>
        <taxon>Eukaryota</taxon>
        <taxon>Metazoa</taxon>
        <taxon>Ecdysozoa</taxon>
        <taxon>Arthropoda</taxon>
        <taxon>Crustacea</taxon>
        <taxon>Multicrustacea</taxon>
        <taxon>Hexanauplia</taxon>
        <taxon>Copepoda</taxon>
        <taxon>Harpacticoida</taxon>
        <taxon>Harpacticidae</taxon>
        <taxon>Tigriopus</taxon>
    </lineage>
</organism>
<keyword evidence="5" id="KW-0344">Guanine-nucleotide releasing factor</keyword>
<dbReference type="InterPro" id="IPR001936">
    <property type="entry name" value="RasGAP_dom"/>
</dbReference>
<evidence type="ECO:0000256" key="7">
    <source>
        <dbReference type="ARBA" id="ARBA00053914"/>
    </source>
</evidence>
<feature type="region of interest" description="Disordered" evidence="9">
    <location>
        <begin position="441"/>
        <end position="470"/>
    </location>
</feature>
<dbReference type="SMART" id="SM00167">
    <property type="entry name" value="VPS9"/>
    <property type="match status" value="1"/>
</dbReference>
<dbReference type="InterPro" id="IPR045046">
    <property type="entry name" value="Vps9-like"/>
</dbReference>
<protein>
    <recommendedName>
        <fullName evidence="8">Receptor-mediated endocytosis protein 6 homolog</fullName>
    </recommendedName>
</protein>
<feature type="compositionally biased region" description="Polar residues" evidence="9">
    <location>
        <begin position="673"/>
        <end position="695"/>
    </location>
</feature>
<keyword evidence="13" id="KW-1185">Reference proteome</keyword>
<dbReference type="InterPro" id="IPR037191">
    <property type="entry name" value="VPS9_dom_sf"/>
</dbReference>
<comment type="caution">
    <text evidence="12">The sequence shown here is derived from an EMBL/GenBank/DDBJ whole genome shotgun (WGS) entry which is preliminary data.</text>
</comment>
<dbReference type="InterPro" id="IPR008936">
    <property type="entry name" value="Rho_GTPase_activation_prot"/>
</dbReference>
<dbReference type="GO" id="GO:0006897">
    <property type="term" value="P:endocytosis"/>
    <property type="evidence" value="ECO:0007669"/>
    <property type="project" value="UniProtKB-KW"/>
</dbReference>
<dbReference type="GO" id="GO:0005829">
    <property type="term" value="C:cytosol"/>
    <property type="evidence" value="ECO:0007669"/>
    <property type="project" value="TreeGrafter"/>
</dbReference>
<feature type="region of interest" description="Disordered" evidence="9">
    <location>
        <begin position="953"/>
        <end position="983"/>
    </location>
</feature>
<dbReference type="CDD" id="cd05129">
    <property type="entry name" value="RasGAP_RAP6"/>
    <property type="match status" value="1"/>
</dbReference>
<dbReference type="GO" id="GO:0005096">
    <property type="term" value="F:GTPase activator activity"/>
    <property type="evidence" value="ECO:0007669"/>
    <property type="project" value="UniProtKB-KW"/>
</dbReference>
<keyword evidence="4" id="KW-0254">Endocytosis</keyword>
<evidence type="ECO:0000256" key="4">
    <source>
        <dbReference type="ARBA" id="ARBA00022583"/>
    </source>
</evidence>
<sequence>KEQLQELNQKVKLAGEKLAHKAWVAHQQRENLDTLILPPRNGQTFESYSPAVCCQRANLLERTVFQDAYKQLNYREIHYSEFLHNLREKPKFLAVCMTVGDKVGSALMSEIISTVFSGLYGSCLMEEDEQLVLKLLHHLLKLQLTSAPNPRKMLRQGHCAFSRLYKSFTEELFSAKIFLTSALYDPILRLLTEDEIFLDIDPAKAIIRFPPSERIKKFGPEDSPEFQVKLQEHRRFIVGKLETLTNAFISGIRSNLHCFPPSLARLLRTVFSLLMASGRAEPREVNAVCVDLIFDLFICPAMVDPNPVGIIDTPISYIARSNLMQVAQILQVLCLWKWEEIDPRLMDLYSRFDKESMSSVLEAMLEAGEMSEEAQEINEMAGTSRMDLTSEGSRLARLALLMTRSQLEGLIAFLKSLQHTNDHGQELDLNELNGLLSSLPDALPGSNPATINNNNEASTSKLGKPDESFMNSDSLRAKKQALSARFSTAVNTVSNVSRQAVIGAPRRSESFPSTHNDDSNQVSPNSSASLSNNNMNNENGGEDLSRLKRDPETVLVIPLLDSSEAEPPGFLTEEHVLTRSRQASRVVRMNLANLPGGSGSDPAEEGANFMSGVAGEKRTRFSLSHDDGSIGNTSDNLEAISEAASNHSVDSSLEDEVEQAEDPIVDNLSDMVSANVSGRGTPNVSGRDTPSSQVTNEDEINPAREDEVDNANQEVGPENGNPAPEPINERHQPMGPHGAGRGAQGGNQNIVRPRPMMGGGGRKSGEPDLEEKFGRFEIKPPPRPSNATVGGGPSSEQGDETRSMVSDTWSTDVLSSDTETTTGDGDRSGIPGDLEELARNRLLDELVVPPASAGSLSNASSNLLDIVETASEAWSMDVLASDSESLRLGDLDNDDAGSVARSDDTRFTDDTTRSDPETLLDIGGSSSKFRVKDDPASLKGNLLRPSREAAIEQWARQSSAGRGTPPHNLVGSGSLPRRGSDSSGISFEAARAAKRGNQAVSEGSILKKSTSRGVVPIGGPSTSEESSEAIANLTSHLSVASIASSCESSGDSGEGKSRSNSTVASLPTGGAVINSQPSLLDSDNPPLIPQQGGRSAPSSSTGAIPKSISFDKAVYDAAFDSDHAKGGQHKRGGDRSFFKSFKLPKIGRNRGGGNASLGTMGGPLVSRSGSIKSDEYLRSSERLTSDDSFNIPEHEEGPMLRRVASDETSDDILAKYRKKAAAQVDSAPDSTTSNDAVDGGGDLSMNEEQDERLVIDPSNIEGSYAFQDAKRKLRLMLSDADITTLSNLPISSMKKMDGRGSNGAAVQNKNSNNHPQQPHQDNEIVWFLRVQLAESHNLQDRSRIAQLHETLRCVELFDSEGCRKLVRSLRDDYKRRAPYLNYLLRSRQGLLSTLAHQKTLLGRMEGEERVCSQYLVSVCVRLFLERREKLMQQFMFQFREIIVSDERIALMERFLASLASQMDEDPAWALVASEEQNILARLTIERAVVSQIYVHAMYPNGEADISRDEVLNAHIHRLSDVITPNHRDLKIPRHYQYEQPWPSAQAEIRRLAAYKTPSDKVACVTRCSQTIMNLLALSSNKSVPAADDFVPVMVFVLIKANPASLLSTVQYVDSYFGERMKGEDQYWWMQFVAAIEFIKTMDYGN</sequence>
<evidence type="ECO:0000313" key="13">
    <source>
        <dbReference type="Proteomes" id="UP000318571"/>
    </source>
</evidence>
<evidence type="ECO:0000256" key="5">
    <source>
        <dbReference type="ARBA" id="ARBA00022658"/>
    </source>
</evidence>
<evidence type="ECO:0000256" key="1">
    <source>
        <dbReference type="ARBA" id="ARBA00004170"/>
    </source>
</evidence>
<accession>A0A553NEQ7</accession>
<reference evidence="12 13" key="1">
    <citation type="journal article" date="2018" name="Nat. Ecol. Evol.">
        <title>Genomic signatures of mitonuclear coevolution across populations of Tigriopus californicus.</title>
        <authorList>
            <person name="Barreto F.S."/>
            <person name="Watson E.T."/>
            <person name="Lima T.G."/>
            <person name="Willett C.S."/>
            <person name="Edmands S."/>
            <person name="Li W."/>
            <person name="Burton R.S."/>
        </authorList>
    </citation>
    <scope>NUCLEOTIDE SEQUENCE [LARGE SCALE GENOMIC DNA]</scope>
    <source>
        <strain evidence="12 13">San Diego</strain>
    </source>
</reference>
<dbReference type="Gene3D" id="1.10.506.10">
    <property type="entry name" value="GTPase Activation - p120gap, domain 1"/>
    <property type="match status" value="1"/>
</dbReference>
<dbReference type="SUPFAM" id="SSF48350">
    <property type="entry name" value="GTPase activation domain, GAP"/>
    <property type="match status" value="1"/>
</dbReference>
<evidence type="ECO:0000256" key="6">
    <source>
        <dbReference type="ARBA" id="ARBA00023136"/>
    </source>
</evidence>
<feature type="region of interest" description="Disordered" evidence="9">
    <location>
        <begin position="1149"/>
        <end position="1168"/>
    </location>
</feature>
<dbReference type="PROSITE" id="PS50018">
    <property type="entry name" value="RAS_GTPASE_ACTIV_2"/>
    <property type="match status" value="1"/>
</dbReference>
<dbReference type="STRING" id="6832.A0A553NEQ7"/>
<evidence type="ECO:0000256" key="8">
    <source>
        <dbReference type="ARBA" id="ARBA00068997"/>
    </source>
</evidence>
<evidence type="ECO:0000256" key="9">
    <source>
        <dbReference type="SAM" id="MobiDB-lite"/>
    </source>
</evidence>
<evidence type="ECO:0000259" key="11">
    <source>
        <dbReference type="PROSITE" id="PS51205"/>
    </source>
</evidence>
<comment type="subcellular location">
    <subcellularLocation>
        <location evidence="1">Membrane</location>
        <topology evidence="1">Peripheral membrane protein</topology>
    </subcellularLocation>
</comment>
<feature type="compositionally biased region" description="Low complexity" evidence="9">
    <location>
        <begin position="746"/>
        <end position="756"/>
    </location>
</feature>
<evidence type="ECO:0000256" key="3">
    <source>
        <dbReference type="ARBA" id="ARBA00022468"/>
    </source>
</evidence>
<feature type="domain" description="Ras-GAP" evidence="10">
    <location>
        <begin position="127"/>
        <end position="335"/>
    </location>
</feature>
<dbReference type="Pfam" id="PF00616">
    <property type="entry name" value="RasGAP"/>
    <property type="match status" value="1"/>
</dbReference>
<feature type="domain" description="VPS9" evidence="11">
    <location>
        <begin position="1505"/>
        <end position="1645"/>
    </location>
</feature>
<dbReference type="PANTHER" id="PTHR23101:SF25">
    <property type="entry name" value="GTPASE-ACTIVATING PROTEIN AND VPS9 DOMAIN-CONTAINING PROTEIN 1"/>
    <property type="match status" value="1"/>
</dbReference>
<feature type="compositionally biased region" description="Basic and acidic residues" evidence="9">
    <location>
        <begin position="901"/>
        <end position="916"/>
    </location>
</feature>
<dbReference type="OMA" id="ENHEIML"/>
<comment type="similarity">
    <text evidence="2">Belongs to the GAPVD1 family.</text>
</comment>
<keyword evidence="6" id="KW-0472">Membrane</keyword>
<feature type="compositionally biased region" description="Polar residues" evidence="9">
    <location>
        <begin position="447"/>
        <end position="461"/>
    </location>
</feature>
<proteinExistence type="inferred from homology"/>
<gene>
    <name evidence="12" type="ORF">TCAL_07152</name>
</gene>
<feature type="compositionally biased region" description="Basic and acidic residues" evidence="9">
    <location>
        <begin position="763"/>
        <end position="780"/>
    </location>
</feature>
<dbReference type="FunFam" id="1.20.1050.80:FF:000001">
    <property type="entry name" value="GTPase-activating protein and VPS9 domain-containing protein 1 isoform X1"/>
    <property type="match status" value="1"/>
</dbReference>
<feature type="region of interest" description="Disordered" evidence="9">
    <location>
        <begin position="504"/>
        <end position="546"/>
    </location>
</feature>
<dbReference type="Pfam" id="PF02204">
    <property type="entry name" value="VPS9"/>
    <property type="match status" value="1"/>
</dbReference>
<dbReference type="GO" id="GO:0005085">
    <property type="term" value="F:guanyl-nucleotide exchange factor activity"/>
    <property type="evidence" value="ECO:0007669"/>
    <property type="project" value="UniProtKB-KW"/>
</dbReference>
<dbReference type="GO" id="GO:0051049">
    <property type="term" value="P:regulation of transport"/>
    <property type="evidence" value="ECO:0007669"/>
    <property type="project" value="UniProtKB-ARBA"/>
</dbReference>
<dbReference type="InterPro" id="IPR003123">
    <property type="entry name" value="VPS9"/>
</dbReference>
<feature type="compositionally biased region" description="Low complexity" evidence="9">
    <location>
        <begin position="519"/>
        <end position="539"/>
    </location>
</feature>
<dbReference type="EMBL" id="VCGU01000458">
    <property type="protein sequence ID" value="TRY63920.1"/>
    <property type="molecule type" value="Genomic_DNA"/>
</dbReference>
<dbReference type="PROSITE" id="PS51205">
    <property type="entry name" value="VPS9"/>
    <property type="match status" value="1"/>
</dbReference>
<evidence type="ECO:0000256" key="2">
    <source>
        <dbReference type="ARBA" id="ARBA00008489"/>
    </source>
</evidence>
<feature type="region of interest" description="Disordered" evidence="9">
    <location>
        <begin position="1045"/>
        <end position="1105"/>
    </location>
</feature>
<comment type="function">
    <text evidence="7">Acts both as a GTPase-activating protein (GAP) and a guanine nucleotide exchange factor (GEF), and participates in endocytosis.</text>
</comment>
<feature type="region of interest" description="Disordered" evidence="9">
    <location>
        <begin position="1221"/>
        <end position="1244"/>
    </location>
</feature>
<feature type="non-terminal residue" evidence="12">
    <location>
        <position position="1"/>
    </location>
</feature>
<feature type="compositionally biased region" description="Gly residues" evidence="9">
    <location>
        <begin position="1149"/>
        <end position="1161"/>
    </location>
</feature>
<dbReference type="GO" id="GO:0031267">
    <property type="term" value="F:small GTPase binding"/>
    <property type="evidence" value="ECO:0007669"/>
    <property type="project" value="TreeGrafter"/>
</dbReference>
<dbReference type="Proteomes" id="UP000318571">
    <property type="component" value="Chromosome 10"/>
</dbReference>
<feature type="compositionally biased region" description="Polar residues" evidence="9">
    <location>
        <begin position="1304"/>
        <end position="1319"/>
    </location>
</feature>
<feature type="region of interest" description="Disordered" evidence="9">
    <location>
        <begin position="673"/>
        <end position="831"/>
    </location>
</feature>
<dbReference type="PANTHER" id="PTHR23101">
    <property type="entry name" value="RAB GDP/GTP EXCHANGE FACTOR"/>
    <property type="match status" value="1"/>
</dbReference>
<feature type="region of interest" description="Disordered" evidence="9">
    <location>
        <begin position="895"/>
        <end position="918"/>
    </location>
</feature>
<dbReference type="GO" id="GO:0016020">
    <property type="term" value="C:membrane"/>
    <property type="evidence" value="ECO:0007669"/>
    <property type="project" value="UniProtKB-SubCell"/>
</dbReference>
<name>A0A553NEQ7_TIGCA</name>
<evidence type="ECO:0000259" key="10">
    <source>
        <dbReference type="PROSITE" id="PS50018"/>
    </source>
</evidence>
<dbReference type="SUPFAM" id="SSF109993">
    <property type="entry name" value="VPS9 domain"/>
    <property type="match status" value="1"/>
</dbReference>
<feature type="region of interest" description="Disordered" evidence="9">
    <location>
        <begin position="1296"/>
        <end position="1319"/>
    </location>
</feature>
<keyword evidence="3" id="KW-0343">GTPase activation</keyword>
<feature type="compositionally biased region" description="Polar residues" evidence="9">
    <location>
        <begin position="1092"/>
        <end position="1102"/>
    </location>
</feature>
<dbReference type="Gene3D" id="1.20.1050.80">
    <property type="entry name" value="VPS9 domain"/>
    <property type="match status" value="1"/>
</dbReference>
<dbReference type="GO" id="GO:0030139">
    <property type="term" value="C:endocytic vesicle"/>
    <property type="evidence" value="ECO:0007669"/>
    <property type="project" value="TreeGrafter"/>
</dbReference>
<evidence type="ECO:0000313" key="12">
    <source>
        <dbReference type="EMBL" id="TRY63920.1"/>
    </source>
</evidence>
<feature type="compositionally biased region" description="Polar residues" evidence="9">
    <location>
        <begin position="803"/>
        <end position="814"/>
    </location>
</feature>